<dbReference type="Proteomes" id="UP001428341">
    <property type="component" value="Unassembled WGS sequence"/>
</dbReference>
<name>A0AAP0M5I0_9ROSI</name>
<protein>
    <submittedName>
        <fullName evidence="2">Uncharacterized protein</fullName>
    </submittedName>
</protein>
<evidence type="ECO:0000313" key="3">
    <source>
        <dbReference type="Proteomes" id="UP001428341"/>
    </source>
</evidence>
<evidence type="ECO:0000256" key="1">
    <source>
        <dbReference type="SAM" id="MobiDB-lite"/>
    </source>
</evidence>
<evidence type="ECO:0000313" key="2">
    <source>
        <dbReference type="EMBL" id="KAK9199163.1"/>
    </source>
</evidence>
<organism evidence="2 3">
    <name type="scientific">Citrus x changshan-huyou</name>
    <dbReference type="NCBI Taxonomy" id="2935761"/>
    <lineage>
        <taxon>Eukaryota</taxon>
        <taxon>Viridiplantae</taxon>
        <taxon>Streptophyta</taxon>
        <taxon>Embryophyta</taxon>
        <taxon>Tracheophyta</taxon>
        <taxon>Spermatophyta</taxon>
        <taxon>Magnoliopsida</taxon>
        <taxon>eudicotyledons</taxon>
        <taxon>Gunneridae</taxon>
        <taxon>Pentapetalae</taxon>
        <taxon>rosids</taxon>
        <taxon>malvids</taxon>
        <taxon>Sapindales</taxon>
        <taxon>Rutaceae</taxon>
        <taxon>Aurantioideae</taxon>
        <taxon>Citrus</taxon>
    </lineage>
</organism>
<comment type="caution">
    <text evidence="2">The sequence shown here is derived from an EMBL/GenBank/DDBJ whole genome shotgun (WGS) entry which is preliminary data.</text>
</comment>
<accession>A0AAP0M5I0</accession>
<sequence length="47" mass="5154">MSSSSHSAGTRATCLQCPVARKHGHRNSKSKIRDARRKTGIARSECE</sequence>
<proteinExistence type="predicted"/>
<gene>
    <name evidence="2" type="ORF">WN944_014351</name>
</gene>
<reference evidence="2 3" key="1">
    <citation type="submission" date="2024-05" db="EMBL/GenBank/DDBJ databases">
        <title>Haplotype-resolved chromosome-level genome assembly of Huyou (Citrus changshanensis).</title>
        <authorList>
            <person name="Miao C."/>
            <person name="Chen W."/>
            <person name="Wu Y."/>
            <person name="Wang L."/>
            <person name="Zhao S."/>
            <person name="Grierson D."/>
            <person name="Xu C."/>
            <person name="Chen K."/>
        </authorList>
    </citation>
    <scope>NUCLEOTIDE SEQUENCE [LARGE SCALE GENOMIC DNA]</scope>
    <source>
        <strain evidence="2">01-14</strain>
        <tissue evidence="2">Leaf</tissue>
    </source>
</reference>
<feature type="region of interest" description="Disordered" evidence="1">
    <location>
        <begin position="21"/>
        <end position="47"/>
    </location>
</feature>
<dbReference type="EMBL" id="JBCGBO010000005">
    <property type="protein sequence ID" value="KAK9199163.1"/>
    <property type="molecule type" value="Genomic_DNA"/>
</dbReference>
<dbReference type="AlphaFoldDB" id="A0AAP0M5I0"/>
<feature type="compositionally biased region" description="Basic residues" evidence="1">
    <location>
        <begin position="21"/>
        <end position="40"/>
    </location>
</feature>
<keyword evidence="3" id="KW-1185">Reference proteome</keyword>